<gene>
    <name evidence="1" type="ORF">QE424_001796</name>
</gene>
<dbReference type="Proteomes" id="UP001226084">
    <property type="component" value="Unassembled WGS sequence"/>
</dbReference>
<evidence type="ECO:0000313" key="2">
    <source>
        <dbReference type="Proteomes" id="UP001226084"/>
    </source>
</evidence>
<protein>
    <submittedName>
        <fullName evidence="1">Uncharacterized protein</fullName>
    </submittedName>
</protein>
<comment type="caution">
    <text evidence="1">The sequence shown here is derived from an EMBL/GenBank/DDBJ whole genome shotgun (WGS) entry which is preliminary data.</text>
</comment>
<reference evidence="1" key="1">
    <citation type="submission" date="2023-07" db="EMBL/GenBank/DDBJ databases">
        <title>Functional and genomic diversity of the sorghum phyllosphere microbiome.</title>
        <authorList>
            <person name="Shade A."/>
        </authorList>
    </citation>
    <scope>NUCLEOTIDE SEQUENCE</scope>
    <source>
        <strain evidence="1">SORGH_AS_0457</strain>
    </source>
</reference>
<accession>A0AAP5AIL1</accession>
<dbReference type="AlphaFoldDB" id="A0AAP5AIL1"/>
<name>A0AAP5AIL1_9GAMM</name>
<sequence>MDDGWTNLTPEQRARLKDFWRTPMSLMINALHHDGLETYPRLPNHSLFEGKGLWMCRLGIEPGTRMYLGIGRELFILGGAPSPEPLSQALVHFEKTRGSWRLGPVG</sequence>
<dbReference type="EMBL" id="JAUTAS010000001">
    <property type="protein sequence ID" value="MDQ1108637.1"/>
    <property type="molecule type" value="Genomic_DNA"/>
</dbReference>
<evidence type="ECO:0000313" key="1">
    <source>
        <dbReference type="EMBL" id="MDQ1108637.1"/>
    </source>
</evidence>
<proteinExistence type="predicted"/>
<dbReference type="RefSeq" id="WP_307106983.1">
    <property type="nucleotide sequence ID" value="NZ_JAUTAS010000001.1"/>
</dbReference>
<organism evidence="1 2">
    <name type="scientific">Stenotrophomonas rhizophila</name>
    <dbReference type="NCBI Taxonomy" id="216778"/>
    <lineage>
        <taxon>Bacteria</taxon>
        <taxon>Pseudomonadati</taxon>
        <taxon>Pseudomonadota</taxon>
        <taxon>Gammaproteobacteria</taxon>
        <taxon>Lysobacterales</taxon>
        <taxon>Lysobacteraceae</taxon>
        <taxon>Stenotrophomonas</taxon>
    </lineage>
</organism>